<protein>
    <submittedName>
        <fullName evidence="2">Uncharacterized protein</fullName>
    </submittedName>
</protein>
<reference evidence="2 3" key="1">
    <citation type="submission" date="2011-03" db="EMBL/GenBank/DDBJ databases">
        <title>The Genome Sequence of Gemella haemolysans M341.</title>
        <authorList>
            <consortium name="The Broad Institute Genome Sequencing Platform"/>
            <consortium name="The Broad Institute Genome Sequencing Center for Infectious Disease"/>
            <person name="Earl A."/>
            <person name="Ward D."/>
            <person name="Feldgarden M."/>
            <person name="Gevers D."/>
            <person name="Sibley C.D."/>
            <person name="Field T.R."/>
            <person name="Grinwis M."/>
            <person name="Eshaghurshan C.S."/>
            <person name="Surette M.G."/>
            <person name="Young S.K."/>
            <person name="Zeng Q."/>
            <person name="Gargeya S."/>
            <person name="Fitzgerald M."/>
            <person name="Haas B."/>
            <person name="Abouelleil A."/>
            <person name="Alvarado L."/>
            <person name="Arachchi H.M."/>
            <person name="Berlin A."/>
            <person name="Brown A."/>
            <person name="Chapman S.B."/>
            <person name="Chen Z."/>
            <person name="Dunbar C."/>
            <person name="Freedman E."/>
            <person name="Gearin G."/>
            <person name="Gellesch M."/>
            <person name="Goldberg J."/>
            <person name="Griggs A."/>
            <person name="Gujja S."/>
            <person name="Heilman E.R."/>
            <person name="Heiman D."/>
            <person name="Howarth C."/>
            <person name="Larson L."/>
            <person name="Lui A."/>
            <person name="MacDonald P.J.P."/>
            <person name="Mehta T."/>
            <person name="Montmayeur A."/>
            <person name="Murphy C."/>
            <person name="Neiman D."/>
            <person name="Pearson M."/>
            <person name="Priest M."/>
            <person name="Roberts A."/>
            <person name="Saif S."/>
            <person name="Shea T."/>
            <person name="Shenoy N."/>
            <person name="Sisk P."/>
            <person name="Stolte C."/>
            <person name="Sykes S."/>
            <person name="White J."/>
            <person name="Yandava C."/>
            <person name="Wortman J."/>
            <person name="Nusbaum C."/>
            <person name="Birren B."/>
        </authorList>
    </citation>
    <scope>NUCLEOTIDE SEQUENCE [LARGE SCALE GENOMIC DNA]</scope>
    <source>
        <strain evidence="2 3">M341</strain>
    </source>
</reference>
<feature type="transmembrane region" description="Helical" evidence="1">
    <location>
        <begin position="292"/>
        <end position="307"/>
    </location>
</feature>
<dbReference type="EMBL" id="ACRO01000038">
    <property type="protein sequence ID" value="EGF86694.1"/>
    <property type="molecule type" value="Genomic_DNA"/>
</dbReference>
<dbReference type="AlphaFoldDB" id="A0AA87DQP2"/>
<feature type="transmembrane region" description="Helical" evidence="1">
    <location>
        <begin position="312"/>
        <end position="332"/>
    </location>
</feature>
<feature type="transmembrane region" description="Helical" evidence="1">
    <location>
        <begin position="338"/>
        <end position="359"/>
    </location>
</feature>
<accession>A0AA87DQP2</accession>
<keyword evidence="1" id="KW-0472">Membrane</keyword>
<evidence type="ECO:0000256" key="1">
    <source>
        <dbReference type="SAM" id="Phobius"/>
    </source>
</evidence>
<keyword evidence="1" id="KW-1133">Transmembrane helix</keyword>
<dbReference type="Proteomes" id="UP000004773">
    <property type="component" value="Unassembled WGS sequence"/>
</dbReference>
<evidence type="ECO:0000313" key="3">
    <source>
        <dbReference type="Proteomes" id="UP000004773"/>
    </source>
</evidence>
<gene>
    <name evidence="2" type="ORF">HMPREF0428_01589</name>
</gene>
<name>A0AA87DQP2_9BACL</name>
<feature type="transmembrane region" description="Helical" evidence="1">
    <location>
        <begin position="145"/>
        <end position="171"/>
    </location>
</feature>
<sequence>MVKKGISLIILFVITLLIVFLYRYLYGYIYHAVDDVTINYSILNKEYTLLPYLGIILTKSLTILQSIFPSINIFFVFLVLMYSISFSGLLYLLRDKKYKIVLWIIVLVIEFALIKYFTYSMVAYLLAISGIFLLYKENNIVVPTILIFIGISLRVQIISSLLILCLAVIIFELIKNKKVKQTGILIGIIFIVSLTNWLFIQSNDIEKSYIEWNEKSTLIRDYPAIDYSAKKESLDRMGVTENTLASHNSWILSEKRVFSNELLDNLDKVRSVSEKYNFSIKKIIIKYFSNEFYKLFTFFALLVFIFYKSKSFYGYLLFLSPIALLIALIVRQRIVERVYIPIIILSIFIFIVYGNDLFIKRSNKLLSGLENVIFTISCILLMNTIGTYGKNELYWFNYNSYDFNKDYNDVLINNKDNLYIISGYGNLVSSQPNVSKVFIEKNKLTNNIITFGTWQTFSPGYHNKLNRFGVKDTNNILSSAVNSNNIKFILSSDSSVFDKIRVLFKENYNRDVYFVKESDITNDMNIYLLRSDK</sequence>
<feature type="transmembrane region" description="Helical" evidence="1">
    <location>
        <begin position="371"/>
        <end position="389"/>
    </location>
</feature>
<keyword evidence="1" id="KW-0812">Transmembrane</keyword>
<feature type="transmembrane region" description="Helical" evidence="1">
    <location>
        <begin position="47"/>
        <end position="67"/>
    </location>
</feature>
<feature type="transmembrane region" description="Helical" evidence="1">
    <location>
        <begin position="6"/>
        <end position="26"/>
    </location>
</feature>
<organism evidence="2 3">
    <name type="scientific">Gemella haemolysans M341</name>
    <dbReference type="NCBI Taxonomy" id="562981"/>
    <lineage>
        <taxon>Bacteria</taxon>
        <taxon>Bacillati</taxon>
        <taxon>Bacillota</taxon>
        <taxon>Bacilli</taxon>
        <taxon>Bacillales</taxon>
        <taxon>Gemellaceae</taxon>
        <taxon>Gemella</taxon>
    </lineage>
</organism>
<feature type="transmembrane region" description="Helical" evidence="1">
    <location>
        <begin position="100"/>
        <end position="133"/>
    </location>
</feature>
<proteinExistence type="predicted"/>
<feature type="transmembrane region" description="Helical" evidence="1">
    <location>
        <begin position="183"/>
        <end position="200"/>
    </location>
</feature>
<dbReference type="RefSeq" id="WP_003147738.1">
    <property type="nucleotide sequence ID" value="NZ_GL883585.1"/>
</dbReference>
<evidence type="ECO:0000313" key="2">
    <source>
        <dbReference type="EMBL" id="EGF86694.1"/>
    </source>
</evidence>
<comment type="caution">
    <text evidence="2">The sequence shown here is derived from an EMBL/GenBank/DDBJ whole genome shotgun (WGS) entry which is preliminary data.</text>
</comment>
<feature type="transmembrane region" description="Helical" evidence="1">
    <location>
        <begin position="73"/>
        <end position="93"/>
    </location>
</feature>